<dbReference type="CDD" id="cd03441">
    <property type="entry name" value="R_hydratase_like"/>
    <property type="match status" value="1"/>
</dbReference>
<feature type="domain" description="FAS1-like dehydratase" evidence="1">
    <location>
        <begin position="49"/>
        <end position="163"/>
    </location>
</feature>
<evidence type="ECO:0000313" key="3">
    <source>
        <dbReference type="Proteomes" id="UP001500635"/>
    </source>
</evidence>
<accession>A0ABP8JFK3</accession>
<evidence type="ECO:0000313" key="2">
    <source>
        <dbReference type="EMBL" id="GAA4390098.1"/>
    </source>
</evidence>
<dbReference type="SUPFAM" id="SSF54637">
    <property type="entry name" value="Thioesterase/thiol ester dehydrase-isomerase"/>
    <property type="match status" value="2"/>
</dbReference>
<dbReference type="RefSeq" id="WP_344993920.1">
    <property type="nucleotide sequence ID" value="NZ_BAABFR010000021.1"/>
</dbReference>
<protein>
    <submittedName>
        <fullName evidence="2">MaoC family dehydratase N-terminal domain-containing protein</fullName>
    </submittedName>
</protein>
<dbReference type="PANTHER" id="PTHR43664">
    <property type="entry name" value="MONOAMINE OXIDASE-RELATED"/>
    <property type="match status" value="1"/>
</dbReference>
<dbReference type="Gene3D" id="3.10.129.10">
    <property type="entry name" value="Hotdog Thioesterase"/>
    <property type="match status" value="2"/>
</dbReference>
<dbReference type="InterPro" id="IPR039569">
    <property type="entry name" value="FAS1-like_DH_region"/>
</dbReference>
<keyword evidence="3" id="KW-1185">Reference proteome</keyword>
<name>A0ABP8JFK3_9ACTN</name>
<sequence length="388" mass="43526">MTTAETSSDKGITTELAAGKFTDEMLQKMRDLIGTELRTDSCVNNEYATRLAILRFCEGIGDDNPLWTDEEYGKSTRFGEIIAPPSFIFACLGSIQVGWPGLGGFHAETRMKFERPIKVGDKITAKVVFDGFDGPTESNFGGKRIKDYLRQEYWNQDGELVATFICSRMRFERGEMQNRRESRKIELPHPWTDEQIEQIEENILAEKPRGATPRYWEDVQVGDELDTVTKGPLGLTDEIAYIAAGAAPVPRLTAHGVALRKYRKHPKWAYRDPNTKALEPVYSVHYNDYAASLQGAQIAYDVGIQRTCWGLHCLTNWASDDGFVKSIHGQYRSHVYLSDVVVLGGTVVAKEIDEDGDHIVEIETRAINQRDQNVMPGSAVIVLPTKGE</sequence>
<dbReference type="InterPro" id="IPR052342">
    <property type="entry name" value="MCH/BMMD"/>
</dbReference>
<dbReference type="InterPro" id="IPR029069">
    <property type="entry name" value="HotDog_dom_sf"/>
</dbReference>
<comment type="caution">
    <text evidence="2">The sequence shown here is derived from an EMBL/GenBank/DDBJ whole genome shotgun (WGS) entry which is preliminary data.</text>
</comment>
<dbReference type="PANTHER" id="PTHR43664:SF1">
    <property type="entry name" value="BETA-METHYLMALYL-COA DEHYDRATASE"/>
    <property type="match status" value="1"/>
</dbReference>
<dbReference type="EMBL" id="BAABFR010000021">
    <property type="protein sequence ID" value="GAA4390098.1"/>
    <property type="molecule type" value="Genomic_DNA"/>
</dbReference>
<reference evidence="3" key="1">
    <citation type="journal article" date="2019" name="Int. J. Syst. Evol. Microbiol.">
        <title>The Global Catalogue of Microorganisms (GCM) 10K type strain sequencing project: providing services to taxonomists for standard genome sequencing and annotation.</title>
        <authorList>
            <consortium name="The Broad Institute Genomics Platform"/>
            <consortium name="The Broad Institute Genome Sequencing Center for Infectious Disease"/>
            <person name="Wu L."/>
            <person name="Ma J."/>
        </authorList>
    </citation>
    <scope>NUCLEOTIDE SEQUENCE [LARGE SCALE GENOMIC DNA]</scope>
    <source>
        <strain evidence="3">JCM 17688</strain>
    </source>
</reference>
<proteinExistence type="predicted"/>
<evidence type="ECO:0000259" key="1">
    <source>
        <dbReference type="Pfam" id="PF13452"/>
    </source>
</evidence>
<organism evidence="2 3">
    <name type="scientific">Tsukamurella soli</name>
    <dbReference type="NCBI Taxonomy" id="644556"/>
    <lineage>
        <taxon>Bacteria</taxon>
        <taxon>Bacillati</taxon>
        <taxon>Actinomycetota</taxon>
        <taxon>Actinomycetes</taxon>
        <taxon>Mycobacteriales</taxon>
        <taxon>Tsukamurellaceae</taxon>
        <taxon>Tsukamurella</taxon>
    </lineage>
</organism>
<dbReference type="Proteomes" id="UP001500635">
    <property type="component" value="Unassembled WGS sequence"/>
</dbReference>
<gene>
    <name evidence="2" type="ORF">GCM10023147_17660</name>
</gene>
<dbReference type="Pfam" id="PF13452">
    <property type="entry name" value="FAS1_DH_region"/>
    <property type="match status" value="1"/>
</dbReference>